<evidence type="ECO:0000256" key="1">
    <source>
        <dbReference type="SAM" id="MobiDB-lite"/>
    </source>
</evidence>
<feature type="compositionally biased region" description="Basic residues" evidence="1">
    <location>
        <begin position="85"/>
        <end position="102"/>
    </location>
</feature>
<keyword evidence="3" id="KW-1185">Reference proteome</keyword>
<feature type="compositionally biased region" description="Basic and acidic residues" evidence="1">
    <location>
        <begin position="60"/>
        <end position="84"/>
    </location>
</feature>
<proteinExistence type="predicted"/>
<accession>A0A9N9RGR8</accession>
<name>A0A9N9RGR8_9NEOP</name>
<dbReference type="EMBL" id="OU893339">
    <property type="protein sequence ID" value="CAG9795899.1"/>
    <property type="molecule type" value="Genomic_DNA"/>
</dbReference>
<dbReference type="Proteomes" id="UP001153714">
    <property type="component" value="Chromosome 8"/>
</dbReference>
<dbReference type="AlphaFoldDB" id="A0A9N9RGR8"/>
<feature type="compositionally biased region" description="Basic and acidic residues" evidence="1">
    <location>
        <begin position="31"/>
        <end position="46"/>
    </location>
</feature>
<protein>
    <submittedName>
        <fullName evidence="2">Uncharacterized protein</fullName>
    </submittedName>
</protein>
<organism evidence="2 3">
    <name type="scientific">Diatraea saccharalis</name>
    <name type="common">sugarcane borer</name>
    <dbReference type="NCBI Taxonomy" id="40085"/>
    <lineage>
        <taxon>Eukaryota</taxon>
        <taxon>Metazoa</taxon>
        <taxon>Ecdysozoa</taxon>
        <taxon>Arthropoda</taxon>
        <taxon>Hexapoda</taxon>
        <taxon>Insecta</taxon>
        <taxon>Pterygota</taxon>
        <taxon>Neoptera</taxon>
        <taxon>Endopterygota</taxon>
        <taxon>Lepidoptera</taxon>
        <taxon>Glossata</taxon>
        <taxon>Ditrysia</taxon>
        <taxon>Pyraloidea</taxon>
        <taxon>Crambidae</taxon>
        <taxon>Crambinae</taxon>
        <taxon>Diatraea</taxon>
    </lineage>
</organism>
<evidence type="ECO:0000313" key="2">
    <source>
        <dbReference type="EMBL" id="CAG9795899.1"/>
    </source>
</evidence>
<feature type="region of interest" description="Disordered" evidence="1">
    <location>
        <begin position="1"/>
        <end position="117"/>
    </location>
</feature>
<dbReference type="OrthoDB" id="7693638at2759"/>
<feature type="compositionally biased region" description="Polar residues" evidence="1">
    <location>
        <begin position="47"/>
        <end position="58"/>
    </location>
</feature>
<reference evidence="2" key="1">
    <citation type="submission" date="2021-12" db="EMBL/GenBank/DDBJ databases">
        <authorList>
            <person name="King R."/>
        </authorList>
    </citation>
    <scope>NUCLEOTIDE SEQUENCE</scope>
</reference>
<sequence>MTTDGENTEADNQPSTSKNENQRAESTQELYNDRRKYDEKRDDRGSNSESFTSGSYSARSKVDIVEARPEVAKPMLAKREAKGPEKKKRARRPGRVDKRRTRRQDIRRPSKRKPRMLRDVSVSTIFTRLSSQSGSRHSGCKFCGHRCCRRRFKYELRRAEIRFRKKKIRRNNRKILPKLGGIRTNKGTKEVQAGSRCHMLSPLFVKTNAVPNELPEMPCLHCERHYPVSRNEDDLQMELTEKLRIAAIVGIVTSVGDDHWCLNSALQKNRSLSKSHVTKFWQIYTDTMSPVRRRENPRNVSIKSF</sequence>
<evidence type="ECO:0000313" key="3">
    <source>
        <dbReference type="Proteomes" id="UP001153714"/>
    </source>
</evidence>
<gene>
    <name evidence="2" type="ORF">DIATSA_LOCUS13130</name>
</gene>
<reference evidence="2" key="2">
    <citation type="submission" date="2022-10" db="EMBL/GenBank/DDBJ databases">
        <authorList>
            <consortium name="ENA_rothamsted_submissions"/>
            <consortium name="culmorum"/>
            <person name="King R."/>
        </authorList>
    </citation>
    <scope>NUCLEOTIDE SEQUENCE</scope>
</reference>
<feature type="compositionally biased region" description="Polar residues" evidence="1">
    <location>
        <begin position="1"/>
        <end position="30"/>
    </location>
</feature>